<accession>A0A0F9JHB6</accession>
<dbReference type="InterPro" id="IPR023214">
    <property type="entry name" value="HAD_sf"/>
</dbReference>
<dbReference type="EMBL" id="LAZR01010074">
    <property type="protein sequence ID" value="KKM68963.1"/>
    <property type="molecule type" value="Genomic_DNA"/>
</dbReference>
<organism evidence="1">
    <name type="scientific">marine sediment metagenome</name>
    <dbReference type="NCBI Taxonomy" id="412755"/>
    <lineage>
        <taxon>unclassified sequences</taxon>
        <taxon>metagenomes</taxon>
        <taxon>ecological metagenomes</taxon>
    </lineage>
</organism>
<protein>
    <recommendedName>
        <fullName evidence="2">FCP1 homology domain-containing protein</fullName>
    </recommendedName>
</protein>
<sequence length="190" mass="22733">MNKLKIAVDLDGVVWSIMGVFTDIYNKLYKQNVKPEDIDDWNFFPEERFEVVYPLTLERIMEYPILDVYIPTYLYFLNKVHDVSILTKEQNPVKILEDKLTVLDIKKGREYNELIRLDLSESKLDYPFNVYVDDYPGMAEKMCDFPKKVMILYDQPWNQIKYPNIGNVLRVRGWKDVLSYIRTIELVNRM</sequence>
<gene>
    <name evidence="1" type="ORF">LCGC14_1455670</name>
</gene>
<dbReference type="InterPro" id="IPR010708">
    <property type="entry name" value="5'(3')-deoxyribonucleotidase"/>
</dbReference>
<dbReference type="AlphaFoldDB" id="A0A0F9JHB6"/>
<dbReference type="GO" id="GO:0009264">
    <property type="term" value="P:deoxyribonucleotide catabolic process"/>
    <property type="evidence" value="ECO:0007669"/>
    <property type="project" value="InterPro"/>
</dbReference>
<dbReference type="Gene3D" id="3.40.50.1000">
    <property type="entry name" value="HAD superfamily/HAD-like"/>
    <property type="match status" value="1"/>
</dbReference>
<evidence type="ECO:0008006" key="2">
    <source>
        <dbReference type="Google" id="ProtNLM"/>
    </source>
</evidence>
<proteinExistence type="predicted"/>
<dbReference type="GO" id="GO:0008253">
    <property type="term" value="F:5'-nucleotidase activity"/>
    <property type="evidence" value="ECO:0007669"/>
    <property type="project" value="InterPro"/>
</dbReference>
<dbReference type="Pfam" id="PF06941">
    <property type="entry name" value="NT5C"/>
    <property type="match status" value="1"/>
</dbReference>
<comment type="caution">
    <text evidence="1">The sequence shown here is derived from an EMBL/GenBank/DDBJ whole genome shotgun (WGS) entry which is preliminary data.</text>
</comment>
<evidence type="ECO:0000313" key="1">
    <source>
        <dbReference type="EMBL" id="KKM68963.1"/>
    </source>
</evidence>
<reference evidence="1" key="1">
    <citation type="journal article" date="2015" name="Nature">
        <title>Complex archaea that bridge the gap between prokaryotes and eukaryotes.</title>
        <authorList>
            <person name="Spang A."/>
            <person name="Saw J.H."/>
            <person name="Jorgensen S.L."/>
            <person name="Zaremba-Niedzwiedzka K."/>
            <person name="Martijn J."/>
            <person name="Lind A.E."/>
            <person name="van Eijk R."/>
            <person name="Schleper C."/>
            <person name="Guy L."/>
            <person name="Ettema T.J."/>
        </authorList>
    </citation>
    <scope>NUCLEOTIDE SEQUENCE</scope>
</reference>
<name>A0A0F9JHB6_9ZZZZ</name>